<protein>
    <submittedName>
        <fullName evidence="2">Uncharacterized protein LOC113794871</fullName>
    </submittedName>
</protein>
<dbReference type="InParanoid" id="A0A6P6Y733"/>
<accession>A0A6P6Y733</accession>
<keyword evidence="1" id="KW-1185">Reference proteome</keyword>
<dbReference type="RefSeq" id="XP_027200821.1">
    <property type="nucleotide sequence ID" value="XM_027345020.1"/>
</dbReference>
<dbReference type="KEGG" id="dpte:113794871"/>
<reference evidence="2" key="1">
    <citation type="submission" date="2025-08" db="UniProtKB">
        <authorList>
            <consortium name="RefSeq"/>
        </authorList>
    </citation>
    <scope>IDENTIFICATION</scope>
    <source>
        <strain evidence="2">Airmid</strain>
    </source>
</reference>
<dbReference type="Proteomes" id="UP000515146">
    <property type="component" value="Unplaced"/>
</dbReference>
<sequence>MKRRASTELEDDGVGPLKTRCEVYRETNSIGIQNENFKQADDNGAVNDATLASTSNGLVLPAFPRLMPKESTKEEFSMAFAMASGMGSLLDLKREGFNKEMITPKLSARYGIATIYTHKNDKVAKHNCKETLDVTYRDVQHLYGDLVKFSEEHWNGLNCQERFMLAGQLYTKENYSKSDYTFQMDFSFALARFMLACIGKKPSEGCCRLITTMSEASQEFSFTTDEMNCWRDVHALSQSDKMAIFTNLIERKSDFNQLFQILFERLSTYGWSSLHVVQEAMEKLPYIPWPDLTQRWFSGQLEKFQQASLAFKKSKFPALETELLSKHGAIHYRELAAFCAKLLKRKGFNRHIARHAGLRSIRLTQQQLTFIEKIAAVIPEPIGLNESILRAINGMRGIEMSDSEITEFIARSQKACEELHERIYGPNWKTLSEQASIALQESTSLEQPE</sequence>
<dbReference type="AlphaFoldDB" id="A0A6P6Y733"/>
<evidence type="ECO:0000313" key="1">
    <source>
        <dbReference type="Proteomes" id="UP000515146"/>
    </source>
</evidence>
<organism evidence="1 2">
    <name type="scientific">Dermatophagoides pteronyssinus</name>
    <name type="common">European house dust mite</name>
    <dbReference type="NCBI Taxonomy" id="6956"/>
    <lineage>
        <taxon>Eukaryota</taxon>
        <taxon>Metazoa</taxon>
        <taxon>Ecdysozoa</taxon>
        <taxon>Arthropoda</taxon>
        <taxon>Chelicerata</taxon>
        <taxon>Arachnida</taxon>
        <taxon>Acari</taxon>
        <taxon>Acariformes</taxon>
        <taxon>Sarcoptiformes</taxon>
        <taxon>Astigmata</taxon>
        <taxon>Psoroptidia</taxon>
        <taxon>Analgoidea</taxon>
        <taxon>Pyroglyphidae</taxon>
        <taxon>Dermatophagoidinae</taxon>
        <taxon>Dermatophagoides</taxon>
    </lineage>
</organism>
<dbReference type="OrthoDB" id="6535238at2759"/>
<proteinExistence type="predicted"/>
<gene>
    <name evidence="2" type="primary">LOC113794871</name>
</gene>
<evidence type="ECO:0000313" key="2">
    <source>
        <dbReference type="RefSeq" id="XP_027200821.1"/>
    </source>
</evidence>
<name>A0A6P6Y733_DERPT</name>